<dbReference type="RefSeq" id="WP_164032479.1">
    <property type="nucleotide sequence ID" value="NZ_JAABOQ010000004.1"/>
</dbReference>
<dbReference type="SUPFAM" id="SSF48239">
    <property type="entry name" value="Terpenoid cyclases/Protein prenyltransferases"/>
    <property type="match status" value="1"/>
</dbReference>
<dbReference type="InterPro" id="IPR008930">
    <property type="entry name" value="Terpenoid_cyclase/PrenylTrfase"/>
</dbReference>
<organism evidence="4 5">
    <name type="scientific">Spongiivirga citrea</name>
    <dbReference type="NCBI Taxonomy" id="1481457"/>
    <lineage>
        <taxon>Bacteria</taxon>
        <taxon>Pseudomonadati</taxon>
        <taxon>Bacteroidota</taxon>
        <taxon>Flavobacteriia</taxon>
        <taxon>Flavobacteriales</taxon>
        <taxon>Flavobacteriaceae</taxon>
        <taxon>Spongiivirga</taxon>
    </lineage>
</organism>
<evidence type="ECO:0000256" key="1">
    <source>
        <dbReference type="SAM" id="SignalP"/>
    </source>
</evidence>
<feature type="domain" description="Broad-specificity ulvan lyase N-terminal" evidence="2">
    <location>
        <begin position="49"/>
        <end position="396"/>
    </location>
</feature>
<dbReference type="AlphaFoldDB" id="A0A6M0CIM6"/>
<protein>
    <recommendedName>
        <fullName evidence="6">Heparinase</fullName>
    </recommendedName>
</protein>
<comment type="caution">
    <text evidence="4">The sequence shown here is derived from an EMBL/GenBank/DDBJ whole genome shotgun (WGS) entry which is preliminary data.</text>
</comment>
<evidence type="ECO:0000259" key="2">
    <source>
        <dbReference type="Pfam" id="PF25840"/>
    </source>
</evidence>
<feature type="chain" id="PRO_5026853232" description="Heparinase" evidence="1">
    <location>
        <begin position="24"/>
        <end position="637"/>
    </location>
</feature>
<dbReference type="InterPro" id="IPR058908">
    <property type="entry name" value="P29_C"/>
</dbReference>
<name>A0A6M0CIM6_9FLAO</name>
<evidence type="ECO:0000259" key="3">
    <source>
        <dbReference type="Pfam" id="PF25841"/>
    </source>
</evidence>
<accession>A0A6M0CIM6</accession>
<dbReference type="EMBL" id="JAABOQ010000004">
    <property type="protein sequence ID" value="NER17808.1"/>
    <property type="molecule type" value="Genomic_DNA"/>
</dbReference>
<evidence type="ECO:0000313" key="4">
    <source>
        <dbReference type="EMBL" id="NER17808.1"/>
    </source>
</evidence>
<feature type="domain" description="Broad-specificity ulvan lyase C-terminal" evidence="3">
    <location>
        <begin position="402"/>
        <end position="636"/>
    </location>
</feature>
<dbReference type="Pfam" id="PF25841">
    <property type="entry name" value="Ulvan_lyase_C"/>
    <property type="match status" value="1"/>
</dbReference>
<dbReference type="Proteomes" id="UP000474296">
    <property type="component" value="Unassembled WGS sequence"/>
</dbReference>
<gene>
    <name evidence="4" type="ORF">GWK10_11340</name>
</gene>
<dbReference type="Pfam" id="PF25840">
    <property type="entry name" value="Ulvan_lyase_N"/>
    <property type="match status" value="1"/>
</dbReference>
<reference evidence="4 5" key="1">
    <citation type="submission" date="2020-01" db="EMBL/GenBank/DDBJ databases">
        <title>Spongiivirga citrea KCTC 32990T.</title>
        <authorList>
            <person name="Wang G."/>
        </authorList>
    </citation>
    <scope>NUCLEOTIDE SEQUENCE [LARGE SCALE GENOMIC DNA]</scope>
    <source>
        <strain evidence="4 5">KCTC 32990</strain>
    </source>
</reference>
<feature type="signal peptide" evidence="1">
    <location>
        <begin position="1"/>
        <end position="23"/>
    </location>
</feature>
<keyword evidence="1" id="KW-0732">Signal</keyword>
<proteinExistence type="predicted"/>
<evidence type="ECO:0000313" key="5">
    <source>
        <dbReference type="Proteomes" id="UP000474296"/>
    </source>
</evidence>
<sequence length="637" mass="71525">MQRRSFIYLSVTGCLSLGLSVHACKNKTHANAPNNLGTTAFEALSFDLLKTWCDALIDTQINEPSDSTIHGALYCEACKKIHGRCMDAVYPFLFMADSTGERKYLDAAILVMKWSENVSMPDGSWTVIPDPKSWRGITVFGALALGEALHYHGHILSKELYDAWKKRLRKASEFIHANFTIDYSHINYAFTAVYALNFLGRMFDETAYIEHSRQLAGEIPNWLTKPNMLIFGEDKPADEVSAKGLLPVDLGYNVEESLNGLVQYAKLEQDEELLKLLDQSLAGHLEFMLPDGGWDNSWGTRQNKWSYWGSRTTDGCQPAFVLMADRNPAFGKAVLLNTQLLKRCTVNGLLAGGLHYESHNIPACIHHTFAHAKNIAFMLNHPDIIKKLDSNIPIPRSTNDGVKHFPELDVWLIARGPWRATVSSYDQIFKKKYSVAATGGSLAILWHEKTGPLFTASMAEYLLVEKNNQQSQPGEDFALMPRIERYVNGVWYTNIQDLKAEVEQTDDNETIQFKVKTALTNRDKQVLKDANSYQLTYSFDKSQVTITARRPLTGDNGDQLVLPIISPSGESIIQESPNRVRIVKSNSQVILEANAAINSKKNEGQRIFNMVPGVEAIPFIIKFPKTKKRISCTIKVL</sequence>
<keyword evidence="5" id="KW-1185">Reference proteome</keyword>
<evidence type="ECO:0008006" key="6">
    <source>
        <dbReference type="Google" id="ProtNLM"/>
    </source>
</evidence>
<dbReference type="InterPro" id="IPR058907">
    <property type="entry name" value="P29_N"/>
</dbReference>